<protein>
    <submittedName>
        <fullName evidence="2">Uncharacterized protein</fullName>
    </submittedName>
</protein>
<organism evidence="2 3">
    <name type="scientific">Choiromyces venosus 120613-1</name>
    <dbReference type="NCBI Taxonomy" id="1336337"/>
    <lineage>
        <taxon>Eukaryota</taxon>
        <taxon>Fungi</taxon>
        <taxon>Dikarya</taxon>
        <taxon>Ascomycota</taxon>
        <taxon>Pezizomycotina</taxon>
        <taxon>Pezizomycetes</taxon>
        <taxon>Pezizales</taxon>
        <taxon>Tuberaceae</taxon>
        <taxon>Choiromyces</taxon>
    </lineage>
</organism>
<keyword evidence="1" id="KW-0812">Transmembrane</keyword>
<keyword evidence="3" id="KW-1185">Reference proteome</keyword>
<accession>A0A3N4JPL3</accession>
<gene>
    <name evidence="2" type="ORF">L873DRAFT_1805683</name>
</gene>
<dbReference type="Proteomes" id="UP000276215">
    <property type="component" value="Unassembled WGS sequence"/>
</dbReference>
<sequence>MSTSIQYSCEAQSSPRHSCIKKTPEDFSSFFFFVEASIFYSLSCCMLTGVAQARLAEMKLLPGYL</sequence>
<reference evidence="2 3" key="1">
    <citation type="journal article" date="2018" name="Nat. Ecol. Evol.">
        <title>Pezizomycetes genomes reveal the molecular basis of ectomycorrhizal truffle lifestyle.</title>
        <authorList>
            <person name="Murat C."/>
            <person name="Payen T."/>
            <person name="Noel B."/>
            <person name="Kuo A."/>
            <person name="Morin E."/>
            <person name="Chen J."/>
            <person name="Kohler A."/>
            <person name="Krizsan K."/>
            <person name="Balestrini R."/>
            <person name="Da Silva C."/>
            <person name="Montanini B."/>
            <person name="Hainaut M."/>
            <person name="Levati E."/>
            <person name="Barry K.W."/>
            <person name="Belfiori B."/>
            <person name="Cichocki N."/>
            <person name="Clum A."/>
            <person name="Dockter R.B."/>
            <person name="Fauchery L."/>
            <person name="Guy J."/>
            <person name="Iotti M."/>
            <person name="Le Tacon F."/>
            <person name="Lindquist E.A."/>
            <person name="Lipzen A."/>
            <person name="Malagnac F."/>
            <person name="Mello A."/>
            <person name="Molinier V."/>
            <person name="Miyauchi S."/>
            <person name="Poulain J."/>
            <person name="Riccioni C."/>
            <person name="Rubini A."/>
            <person name="Sitrit Y."/>
            <person name="Splivallo R."/>
            <person name="Traeger S."/>
            <person name="Wang M."/>
            <person name="Zifcakova L."/>
            <person name="Wipf D."/>
            <person name="Zambonelli A."/>
            <person name="Paolocci F."/>
            <person name="Nowrousian M."/>
            <person name="Ottonello S."/>
            <person name="Baldrian P."/>
            <person name="Spatafora J.W."/>
            <person name="Henrissat B."/>
            <person name="Nagy L.G."/>
            <person name="Aury J.M."/>
            <person name="Wincker P."/>
            <person name="Grigoriev I.V."/>
            <person name="Bonfante P."/>
            <person name="Martin F.M."/>
        </authorList>
    </citation>
    <scope>NUCLEOTIDE SEQUENCE [LARGE SCALE GENOMIC DNA]</scope>
    <source>
        <strain evidence="2 3">120613-1</strain>
    </source>
</reference>
<evidence type="ECO:0000256" key="1">
    <source>
        <dbReference type="SAM" id="Phobius"/>
    </source>
</evidence>
<feature type="transmembrane region" description="Helical" evidence="1">
    <location>
        <begin position="30"/>
        <end position="51"/>
    </location>
</feature>
<dbReference type="AlphaFoldDB" id="A0A3N4JPL3"/>
<evidence type="ECO:0000313" key="3">
    <source>
        <dbReference type="Proteomes" id="UP000276215"/>
    </source>
</evidence>
<keyword evidence="1" id="KW-1133">Transmembrane helix</keyword>
<keyword evidence="1" id="KW-0472">Membrane</keyword>
<evidence type="ECO:0000313" key="2">
    <source>
        <dbReference type="EMBL" id="RPB00226.1"/>
    </source>
</evidence>
<dbReference type="EMBL" id="ML120382">
    <property type="protein sequence ID" value="RPB00226.1"/>
    <property type="molecule type" value="Genomic_DNA"/>
</dbReference>
<name>A0A3N4JPL3_9PEZI</name>
<proteinExistence type="predicted"/>